<dbReference type="AlphaFoldDB" id="A0A1H9V830"/>
<evidence type="ECO:0000313" key="3">
    <source>
        <dbReference type="EMBL" id="SES18010.1"/>
    </source>
</evidence>
<keyword evidence="4" id="KW-1185">Reference proteome</keyword>
<protein>
    <submittedName>
        <fullName evidence="3">Outer membrane protein beta-barrel domain-containing protein</fullName>
    </submittedName>
</protein>
<feature type="signal peptide" evidence="1">
    <location>
        <begin position="1"/>
        <end position="19"/>
    </location>
</feature>
<organism evidence="3 4">
    <name type="scientific">Pedobacter rhizosphaerae</name>
    <dbReference type="NCBI Taxonomy" id="390241"/>
    <lineage>
        <taxon>Bacteria</taxon>
        <taxon>Pseudomonadati</taxon>
        <taxon>Bacteroidota</taxon>
        <taxon>Sphingobacteriia</taxon>
        <taxon>Sphingobacteriales</taxon>
        <taxon>Sphingobacteriaceae</taxon>
        <taxon>Pedobacter</taxon>
    </lineage>
</organism>
<dbReference type="InterPro" id="IPR025665">
    <property type="entry name" value="Beta-barrel_OMP_2"/>
</dbReference>
<evidence type="ECO:0000259" key="2">
    <source>
        <dbReference type="Pfam" id="PF13568"/>
    </source>
</evidence>
<gene>
    <name evidence="3" type="ORF">SAMN04488023_13927</name>
</gene>
<dbReference type="Proteomes" id="UP000199572">
    <property type="component" value="Unassembled WGS sequence"/>
</dbReference>
<keyword evidence="1" id="KW-0732">Signal</keyword>
<proteinExistence type="predicted"/>
<evidence type="ECO:0000313" key="4">
    <source>
        <dbReference type="Proteomes" id="UP000199572"/>
    </source>
</evidence>
<dbReference type="STRING" id="390241.SAMN04488023_13927"/>
<evidence type="ECO:0000256" key="1">
    <source>
        <dbReference type="SAM" id="SignalP"/>
    </source>
</evidence>
<name>A0A1H9V830_9SPHI</name>
<accession>A0A1H9V830</accession>
<feature type="domain" description="Outer membrane protein beta-barrel" evidence="2">
    <location>
        <begin position="25"/>
        <end position="203"/>
    </location>
</feature>
<reference evidence="3 4" key="1">
    <citation type="submission" date="2016-10" db="EMBL/GenBank/DDBJ databases">
        <authorList>
            <person name="de Groot N.N."/>
        </authorList>
    </citation>
    <scope>NUCLEOTIDE SEQUENCE [LARGE SCALE GENOMIC DNA]</scope>
    <source>
        <strain evidence="3 4">DSM 18610</strain>
    </source>
</reference>
<sequence>MKRLATILILSFTAISAWAQYNPLTNYGFRLGLTATPTIGWLKPEQGKTNGVALGFSYGIMGDFNFAPNYSFATALTITTINGKSTEVNVSPYTASQNSTDPTAYDLKYRLQYIELPLTIKLKTIKEDGKRWYGQFGLSNSFMIGAKQDAVRGNTTVADNLNVSDYVKFYRAGLVIGGGGEFDVSGNTSIMAGLTFNNSFTNIVTDKNRNVKNHYLALNFGFFF</sequence>
<dbReference type="EMBL" id="FOGG01000039">
    <property type="protein sequence ID" value="SES18010.1"/>
    <property type="molecule type" value="Genomic_DNA"/>
</dbReference>
<dbReference type="OrthoDB" id="978236at2"/>
<dbReference type="Pfam" id="PF13568">
    <property type="entry name" value="OMP_b-brl_2"/>
    <property type="match status" value="1"/>
</dbReference>
<feature type="chain" id="PRO_5011766709" evidence="1">
    <location>
        <begin position="20"/>
        <end position="224"/>
    </location>
</feature>
<dbReference type="RefSeq" id="WP_090888388.1">
    <property type="nucleotide sequence ID" value="NZ_FOGG01000039.1"/>
</dbReference>